<dbReference type="Proteomes" id="UP000801492">
    <property type="component" value="Unassembled WGS sequence"/>
</dbReference>
<dbReference type="AlphaFoldDB" id="A0A8K0CI56"/>
<evidence type="ECO:0000313" key="2">
    <source>
        <dbReference type="EMBL" id="KAF2887813.1"/>
    </source>
</evidence>
<reference evidence="2" key="1">
    <citation type="submission" date="2019-08" db="EMBL/GenBank/DDBJ databases">
        <title>The genome of the North American firefly Photinus pyralis.</title>
        <authorList>
            <consortium name="Photinus pyralis genome working group"/>
            <person name="Fallon T.R."/>
            <person name="Sander Lower S.E."/>
            <person name="Weng J.-K."/>
        </authorList>
    </citation>
    <scope>NUCLEOTIDE SEQUENCE</scope>
    <source>
        <strain evidence="2">TRF0915ILg1</strain>
        <tissue evidence="2">Whole body</tissue>
    </source>
</reference>
<dbReference type="OrthoDB" id="8061005at2759"/>
<name>A0A8K0CI56_IGNLU</name>
<organism evidence="2 3">
    <name type="scientific">Ignelater luminosus</name>
    <name type="common">Cucubano</name>
    <name type="synonym">Pyrophorus luminosus</name>
    <dbReference type="NCBI Taxonomy" id="2038154"/>
    <lineage>
        <taxon>Eukaryota</taxon>
        <taxon>Metazoa</taxon>
        <taxon>Ecdysozoa</taxon>
        <taxon>Arthropoda</taxon>
        <taxon>Hexapoda</taxon>
        <taxon>Insecta</taxon>
        <taxon>Pterygota</taxon>
        <taxon>Neoptera</taxon>
        <taxon>Endopterygota</taxon>
        <taxon>Coleoptera</taxon>
        <taxon>Polyphaga</taxon>
        <taxon>Elateriformia</taxon>
        <taxon>Elateroidea</taxon>
        <taxon>Elateridae</taxon>
        <taxon>Agrypninae</taxon>
        <taxon>Pyrophorini</taxon>
        <taxon>Ignelater</taxon>
    </lineage>
</organism>
<comment type="caution">
    <text evidence="2">The sequence shown here is derived from an EMBL/GenBank/DDBJ whole genome shotgun (WGS) entry which is preliminary data.</text>
</comment>
<sequence length="258" mass="29439">MEAKGLSPLQVSGNLAEKWKKWIQKFDIYVTATELNKKSEAIQCAQLLYHLGEPCIEIFNSFEFKEAEVNKLEVLKAKFQSYFVPKKNLTYLRYKFFSSRQGEETIEQFSTDLKNRGKECDFGDLQEELVKMMLITGIKDEALREKLIEKDGPALTLEEAIECCTIAENARKQLRDMKNGKPTTTENTNSLEMDIIHRRQFHGTSSTPSSGKLSTKREKPKGGSRLVYFPTTEDAFLNLCEKVELSDIQVFGVGPTNI</sequence>
<evidence type="ECO:0008006" key="4">
    <source>
        <dbReference type="Google" id="ProtNLM"/>
    </source>
</evidence>
<proteinExistence type="predicted"/>
<evidence type="ECO:0000256" key="1">
    <source>
        <dbReference type="SAM" id="MobiDB-lite"/>
    </source>
</evidence>
<feature type="compositionally biased region" description="Polar residues" evidence="1">
    <location>
        <begin position="202"/>
        <end position="213"/>
    </location>
</feature>
<dbReference type="PANTHER" id="PTHR33198">
    <property type="entry name" value="ANK_REP_REGION DOMAIN-CONTAINING PROTEIN-RELATED"/>
    <property type="match status" value="1"/>
</dbReference>
<protein>
    <recommendedName>
        <fullName evidence="4">Gag protein</fullName>
    </recommendedName>
</protein>
<feature type="region of interest" description="Disordered" evidence="1">
    <location>
        <begin position="201"/>
        <end position="224"/>
    </location>
</feature>
<gene>
    <name evidence="2" type="ORF">ILUMI_18358</name>
</gene>
<evidence type="ECO:0000313" key="3">
    <source>
        <dbReference type="Proteomes" id="UP000801492"/>
    </source>
</evidence>
<dbReference type="EMBL" id="VTPC01081646">
    <property type="protein sequence ID" value="KAF2887813.1"/>
    <property type="molecule type" value="Genomic_DNA"/>
</dbReference>
<accession>A0A8K0CI56</accession>
<keyword evidence="3" id="KW-1185">Reference proteome</keyword>